<dbReference type="EMBL" id="JAVFHQ010000006">
    <property type="protein sequence ID" value="KAK4548971.1"/>
    <property type="molecule type" value="Genomic_DNA"/>
</dbReference>
<evidence type="ECO:0000256" key="8">
    <source>
        <dbReference type="RuleBase" id="RU367067"/>
    </source>
</evidence>
<feature type="compositionally biased region" description="Basic residues" evidence="9">
    <location>
        <begin position="72"/>
        <end position="86"/>
    </location>
</feature>
<dbReference type="GO" id="GO:0006270">
    <property type="term" value="P:DNA replication initiation"/>
    <property type="evidence" value="ECO:0007669"/>
    <property type="project" value="UniProtKB-UniRule"/>
</dbReference>
<evidence type="ECO:0000256" key="4">
    <source>
        <dbReference type="ARBA" id="ARBA00022705"/>
    </source>
</evidence>
<comment type="function">
    <text evidence="7 8">Has a role in the initiation of DNA replication. Required at S-phase checkpoint.</text>
</comment>
<evidence type="ECO:0000256" key="9">
    <source>
        <dbReference type="SAM" id="MobiDB-lite"/>
    </source>
</evidence>
<comment type="subcellular location">
    <subcellularLocation>
        <location evidence="1 8">Nucleus</location>
    </subcellularLocation>
</comment>
<sequence length="524" mass="56981">MASGSQILEQQVAALKHELKCYEKSFAAANNGQKPAREHIRRDATISAKYREYDRLRRPTSFAKPAEQTTPRKQRLVRPGSAHKRTALRERPGNAATATSTPNKPVKSAIYLEVVAEEEEEVEATPAFIRCALGPTPQKDGQVLGIFDMPAATPSKKTSSLATVPELPPVSGTPSKAATSCDPILSATPRSSSRRRLFEAFAGTPLKRKREDDGHTPTSSKRQFSTPSFLRRAFPLAPIDEECTTAAGPPFAKRGLVRSLSSIIKGLRKQEDKRMDDEWDILDELEAEERGELPFAAAAAAAPAKVLVEDSQVAGEMPLGPDQGEPESDDEEQSTVRQPGVDANGKPRKPWKKKGLKRQTKRTNMRPVLHKARKASDLAAEEDKDDGAEVVAETQPAEAPPTLRLRKRRLDDKLAGSEASGEDDGASEYDNDDDDNNEAAEAEADIEPGAAKANKNREAAKRAEAAYQVAKADQAKHAAAEQKPEKARKKVSAQAHANFRALKIKNKNSKGNGKGGGRKFGGRR</sequence>
<dbReference type="AlphaFoldDB" id="A0AAV9JTF3"/>
<dbReference type="GO" id="GO:0000727">
    <property type="term" value="P:double-strand break repair via break-induced replication"/>
    <property type="evidence" value="ECO:0007669"/>
    <property type="project" value="TreeGrafter"/>
</dbReference>
<dbReference type="Pfam" id="PF11719">
    <property type="entry name" value="Drc1-Sld2"/>
    <property type="match status" value="1"/>
</dbReference>
<proteinExistence type="inferred from homology"/>
<feature type="region of interest" description="Disordered" evidence="9">
    <location>
        <begin position="58"/>
        <end position="102"/>
    </location>
</feature>
<evidence type="ECO:0000313" key="10">
    <source>
        <dbReference type="EMBL" id="KAK4548971.1"/>
    </source>
</evidence>
<dbReference type="GO" id="GO:0031261">
    <property type="term" value="C:DNA replication preinitiation complex"/>
    <property type="evidence" value="ECO:0007669"/>
    <property type="project" value="TreeGrafter"/>
</dbReference>
<keyword evidence="6 8" id="KW-0131">Cell cycle</keyword>
<feature type="compositionally biased region" description="Basic residues" evidence="9">
    <location>
        <begin position="346"/>
        <end position="373"/>
    </location>
</feature>
<comment type="similarity">
    <text evidence="2 8">Belongs to the SLD2 family.</text>
</comment>
<dbReference type="InterPro" id="IPR021110">
    <property type="entry name" value="DNA_rep_checkpnt_protein"/>
</dbReference>
<evidence type="ECO:0000256" key="1">
    <source>
        <dbReference type="ARBA" id="ARBA00004123"/>
    </source>
</evidence>
<evidence type="ECO:0000256" key="5">
    <source>
        <dbReference type="ARBA" id="ARBA00023242"/>
    </source>
</evidence>
<dbReference type="Proteomes" id="UP001324427">
    <property type="component" value="Unassembled WGS sequence"/>
</dbReference>
<feature type="compositionally biased region" description="Basic and acidic residues" evidence="9">
    <location>
        <begin position="473"/>
        <end position="485"/>
    </location>
</feature>
<evidence type="ECO:0000256" key="6">
    <source>
        <dbReference type="ARBA" id="ARBA00023306"/>
    </source>
</evidence>
<dbReference type="GO" id="GO:1902977">
    <property type="term" value="P:mitotic DNA replication preinitiation complex assembly"/>
    <property type="evidence" value="ECO:0007669"/>
    <property type="project" value="TreeGrafter"/>
</dbReference>
<dbReference type="PANTHER" id="PTHR28124:SF1">
    <property type="entry name" value="DNA REPLICATION REGULATOR SLD2"/>
    <property type="match status" value="1"/>
</dbReference>
<feature type="region of interest" description="Disordered" evidence="9">
    <location>
        <begin position="156"/>
        <end position="188"/>
    </location>
</feature>
<dbReference type="Gene3D" id="1.10.10.1460">
    <property type="match status" value="1"/>
</dbReference>
<accession>A0AAV9JTF3</accession>
<feature type="region of interest" description="Disordered" evidence="9">
    <location>
        <begin position="299"/>
        <end position="524"/>
    </location>
</feature>
<keyword evidence="11" id="KW-1185">Reference proteome</keyword>
<feature type="compositionally biased region" description="Acidic residues" evidence="9">
    <location>
        <begin position="379"/>
        <end position="388"/>
    </location>
</feature>
<protein>
    <recommendedName>
        <fullName evidence="3 8">DNA replication regulator SLD2</fullName>
    </recommendedName>
</protein>
<evidence type="ECO:0000313" key="11">
    <source>
        <dbReference type="Proteomes" id="UP001324427"/>
    </source>
</evidence>
<name>A0AAV9JTF3_9PEZI</name>
<dbReference type="GO" id="GO:0003697">
    <property type="term" value="F:single-stranded DNA binding"/>
    <property type="evidence" value="ECO:0007669"/>
    <property type="project" value="TreeGrafter"/>
</dbReference>
<keyword evidence="4 8" id="KW-0235">DNA replication</keyword>
<feature type="compositionally biased region" description="Acidic residues" evidence="9">
    <location>
        <begin position="324"/>
        <end position="333"/>
    </location>
</feature>
<keyword evidence="5 8" id="KW-0539">Nucleus</keyword>
<comment type="caution">
    <text evidence="10">The sequence shown here is derived from an EMBL/GenBank/DDBJ whole genome shotgun (WGS) entry which is preliminary data.</text>
</comment>
<dbReference type="InterPro" id="IPR040203">
    <property type="entry name" value="Sld2"/>
</dbReference>
<dbReference type="GO" id="GO:0003688">
    <property type="term" value="F:DNA replication origin binding"/>
    <property type="evidence" value="ECO:0007669"/>
    <property type="project" value="TreeGrafter"/>
</dbReference>
<dbReference type="PANTHER" id="PTHR28124">
    <property type="entry name" value="DNA REPLICATION REGULATOR SLD2"/>
    <property type="match status" value="1"/>
</dbReference>
<feature type="region of interest" description="Disordered" evidence="9">
    <location>
        <begin position="200"/>
        <end position="227"/>
    </location>
</feature>
<evidence type="ECO:0000256" key="2">
    <source>
        <dbReference type="ARBA" id="ARBA00007276"/>
    </source>
</evidence>
<reference evidence="10 11" key="1">
    <citation type="submission" date="2021-11" db="EMBL/GenBank/DDBJ databases">
        <title>Black yeast isolated from Biological Soil Crust.</title>
        <authorList>
            <person name="Kurbessoian T."/>
        </authorList>
    </citation>
    <scope>NUCLEOTIDE SEQUENCE [LARGE SCALE GENOMIC DNA]</scope>
    <source>
        <strain evidence="10 11">CCFEE 5522</strain>
    </source>
</reference>
<evidence type="ECO:0000256" key="3">
    <source>
        <dbReference type="ARBA" id="ARBA00018363"/>
    </source>
</evidence>
<feature type="compositionally biased region" description="Basic and acidic residues" evidence="9">
    <location>
        <begin position="455"/>
        <end position="464"/>
    </location>
</feature>
<gene>
    <name evidence="10" type="ORF">LTR36_008744</name>
</gene>
<feature type="compositionally biased region" description="Polar residues" evidence="9">
    <location>
        <begin position="216"/>
        <end position="227"/>
    </location>
</feature>
<feature type="compositionally biased region" description="Acidic residues" evidence="9">
    <location>
        <begin position="420"/>
        <end position="446"/>
    </location>
</feature>
<organism evidence="10 11">
    <name type="scientific">Oleoguttula mirabilis</name>
    <dbReference type="NCBI Taxonomy" id="1507867"/>
    <lineage>
        <taxon>Eukaryota</taxon>
        <taxon>Fungi</taxon>
        <taxon>Dikarya</taxon>
        <taxon>Ascomycota</taxon>
        <taxon>Pezizomycotina</taxon>
        <taxon>Dothideomycetes</taxon>
        <taxon>Dothideomycetidae</taxon>
        <taxon>Mycosphaerellales</taxon>
        <taxon>Teratosphaeriaceae</taxon>
        <taxon>Oleoguttula</taxon>
    </lineage>
</organism>
<evidence type="ECO:0000256" key="7">
    <source>
        <dbReference type="ARBA" id="ARBA00025253"/>
    </source>
</evidence>